<sequence length="508" mass="57180">MTIKRLLLIGLTLLAIMFSGLSLLSSWQKPQFQGRLELYQTNIILQAQAWQPEDSSDNSIQTIQESILGTNPLESAIKQYEEASKSVNANLQTIKKELAKLQSSASTRISPEKKRLQKSVQEQRKLLAEVNLRWGILQAQQQEIDKAITTWNQLQQHSEINSQYLETAQVLSGMWSQPPSLFPKAEQLIQQNLDNWFRSTALEQLYQLQQRQEALLSLKIAQQEAATQALLKLAIIATIPTLTAFLGLILLVYLVVQRLLKGRESLLAKNADLVWSTPWNWEIIIQVFVVGFFLMGQLFIPELLSILPIPRGTGNARIEAFTVLVSYLLVAFGCLSILYFSIRRFFPLPENWFRFYIFSNWVLWGLGGYCTALPIVVIVSLINQKLWQGQGGSNPLLQMALESRDNTALGIFFLTAAIAAPLFEEFLFRGFLLPSLTRYMSVWGAIFVSSLLFAAAHLSLSEILPLTALGMVLGIVYTRSRNLLSSMLLHSLWNSGTLISLFLLGSNG</sequence>
<keyword evidence="1" id="KW-0175">Coiled coil</keyword>
<feature type="transmembrane region" description="Helical" evidence="2">
    <location>
        <begin position="487"/>
        <end position="505"/>
    </location>
</feature>
<feature type="transmembrane region" description="Helical" evidence="2">
    <location>
        <begin position="320"/>
        <end position="340"/>
    </location>
</feature>
<dbReference type="Pfam" id="PF02517">
    <property type="entry name" value="Rce1-like"/>
    <property type="match status" value="1"/>
</dbReference>
<dbReference type="EMBL" id="LJOY01000020">
    <property type="protein sequence ID" value="OBQ25835.1"/>
    <property type="molecule type" value="Genomic_DNA"/>
</dbReference>
<evidence type="ECO:0000256" key="1">
    <source>
        <dbReference type="SAM" id="Coils"/>
    </source>
</evidence>
<dbReference type="GO" id="GO:0004175">
    <property type="term" value="F:endopeptidase activity"/>
    <property type="evidence" value="ECO:0007669"/>
    <property type="project" value="UniProtKB-ARBA"/>
</dbReference>
<dbReference type="InterPro" id="IPR003675">
    <property type="entry name" value="Rce1/LyrA-like_dom"/>
</dbReference>
<reference evidence="4 5" key="1">
    <citation type="submission" date="2015-09" db="EMBL/GenBank/DDBJ databases">
        <title>Whole genome shotgun sequence assembly of Aphanizomenon flos-aquae UKL13.</title>
        <authorList>
            <person name="Driscoll C."/>
        </authorList>
    </citation>
    <scope>NUCLEOTIDE SEQUENCE [LARGE SCALE GENOMIC DNA]</scope>
    <source>
        <strain evidence="4">MDT13</strain>
    </source>
</reference>
<dbReference type="GO" id="GO:0080120">
    <property type="term" value="P:CAAX-box protein maturation"/>
    <property type="evidence" value="ECO:0007669"/>
    <property type="project" value="UniProtKB-ARBA"/>
</dbReference>
<dbReference type="Proteomes" id="UP000092382">
    <property type="component" value="Unassembled WGS sequence"/>
</dbReference>
<feature type="transmembrane region" description="Helical" evidence="2">
    <location>
        <begin position="279"/>
        <end position="300"/>
    </location>
</feature>
<organism evidence="4 5">
    <name type="scientific">Aphanizomenon flos-aquae LD13</name>
    <dbReference type="NCBI Taxonomy" id="1710894"/>
    <lineage>
        <taxon>Bacteria</taxon>
        <taxon>Bacillati</taxon>
        <taxon>Cyanobacteriota</taxon>
        <taxon>Cyanophyceae</taxon>
        <taxon>Nostocales</taxon>
        <taxon>Aphanizomenonaceae</taxon>
        <taxon>Aphanizomenon</taxon>
    </lineage>
</organism>
<accession>A0A1B7VXZ2</accession>
<dbReference type="AlphaFoldDB" id="A0A1B7VXZ2"/>
<evidence type="ECO:0000313" key="5">
    <source>
        <dbReference type="Proteomes" id="UP000092382"/>
    </source>
</evidence>
<comment type="caution">
    <text evidence="4">The sequence shown here is derived from an EMBL/GenBank/DDBJ whole genome shotgun (WGS) entry which is preliminary data.</text>
</comment>
<name>A0A1B7VXZ2_APHFL</name>
<feature type="transmembrane region" description="Helical" evidence="2">
    <location>
        <begin position="439"/>
        <end position="457"/>
    </location>
</feature>
<keyword evidence="2" id="KW-1133">Transmembrane helix</keyword>
<feature type="transmembrane region" description="Helical" evidence="2">
    <location>
        <begin position="233"/>
        <end position="256"/>
    </location>
</feature>
<dbReference type="STRING" id="1803587.GCA_001593825_00606"/>
<evidence type="ECO:0000256" key="2">
    <source>
        <dbReference type="SAM" id="Phobius"/>
    </source>
</evidence>
<feature type="transmembrane region" description="Helical" evidence="2">
    <location>
        <begin position="361"/>
        <end position="387"/>
    </location>
</feature>
<gene>
    <name evidence="4" type="ORF">AN481_07950</name>
</gene>
<evidence type="ECO:0000259" key="3">
    <source>
        <dbReference type="Pfam" id="PF02517"/>
    </source>
</evidence>
<feature type="domain" description="CAAX prenyl protease 2/Lysostaphin resistance protein A-like" evidence="3">
    <location>
        <begin position="411"/>
        <end position="495"/>
    </location>
</feature>
<dbReference type="PANTHER" id="PTHR43592">
    <property type="entry name" value="CAAX AMINO TERMINAL PROTEASE"/>
    <property type="match status" value="1"/>
</dbReference>
<protein>
    <submittedName>
        <fullName evidence="4">Abortive phage infection protein</fullName>
    </submittedName>
</protein>
<keyword evidence="2" id="KW-0812">Transmembrane</keyword>
<dbReference type="PATRIC" id="fig|1710894.3.peg.3289"/>
<dbReference type="PANTHER" id="PTHR43592:SF15">
    <property type="entry name" value="CAAX AMINO TERMINAL PROTEASE FAMILY PROTEIN"/>
    <property type="match status" value="1"/>
</dbReference>
<evidence type="ECO:0000313" key="4">
    <source>
        <dbReference type="EMBL" id="OBQ25835.1"/>
    </source>
</evidence>
<proteinExistence type="predicted"/>
<feature type="transmembrane region" description="Helical" evidence="2">
    <location>
        <begin position="407"/>
        <end position="427"/>
    </location>
</feature>
<keyword evidence="2" id="KW-0472">Membrane</keyword>
<feature type="coiled-coil region" evidence="1">
    <location>
        <begin position="77"/>
        <end position="133"/>
    </location>
</feature>